<keyword evidence="1" id="KW-0472">Membrane</keyword>
<keyword evidence="1" id="KW-1133">Transmembrane helix</keyword>
<comment type="caution">
    <text evidence="2">The sequence shown here is derived from an EMBL/GenBank/DDBJ whole genome shotgun (WGS) entry which is preliminary data.</text>
</comment>
<organism evidence="2 3">
    <name type="scientific">Gnathostoma spinigerum</name>
    <dbReference type="NCBI Taxonomy" id="75299"/>
    <lineage>
        <taxon>Eukaryota</taxon>
        <taxon>Metazoa</taxon>
        <taxon>Ecdysozoa</taxon>
        <taxon>Nematoda</taxon>
        <taxon>Chromadorea</taxon>
        <taxon>Rhabditida</taxon>
        <taxon>Spirurina</taxon>
        <taxon>Gnathostomatomorpha</taxon>
        <taxon>Gnathostomatoidea</taxon>
        <taxon>Gnathostomatidae</taxon>
        <taxon>Gnathostoma</taxon>
    </lineage>
</organism>
<evidence type="ECO:0000313" key="2">
    <source>
        <dbReference type="EMBL" id="MFH4981296.1"/>
    </source>
</evidence>
<reference evidence="2 3" key="1">
    <citation type="submission" date="2024-08" db="EMBL/GenBank/DDBJ databases">
        <title>Gnathostoma spinigerum genome.</title>
        <authorList>
            <person name="Gonzalez-Bertolin B."/>
            <person name="Monzon S."/>
            <person name="Zaballos A."/>
            <person name="Jimenez P."/>
            <person name="Dekumyoy P."/>
            <person name="Varona S."/>
            <person name="Cuesta I."/>
            <person name="Sumanam S."/>
            <person name="Adisakwattana P."/>
            <person name="Gasser R.B."/>
            <person name="Hernandez-Gonzalez A."/>
            <person name="Young N.D."/>
            <person name="Perteguer M.J."/>
        </authorList>
    </citation>
    <scope>NUCLEOTIDE SEQUENCE [LARGE SCALE GENOMIC DNA]</scope>
    <source>
        <strain evidence="2">AL3</strain>
        <tissue evidence="2">Liver</tissue>
    </source>
</reference>
<keyword evidence="1" id="KW-0812">Transmembrane</keyword>
<proteinExistence type="predicted"/>
<accession>A0ABD6EV09</accession>
<evidence type="ECO:0000313" key="3">
    <source>
        <dbReference type="Proteomes" id="UP001608902"/>
    </source>
</evidence>
<sequence length="101" mass="11228">MVASFASRRPLSLTDTVRYSVRYVRPGITSPIATVVVLLVVVVATVAIATVAVLIGHFAYPTMDDDSMFTLLFEVHLNLIRHHRALPFSVSCLQHVLFNDF</sequence>
<dbReference type="EMBL" id="JBGFUD010006946">
    <property type="protein sequence ID" value="MFH4981296.1"/>
    <property type="molecule type" value="Genomic_DNA"/>
</dbReference>
<evidence type="ECO:0000256" key="1">
    <source>
        <dbReference type="SAM" id="Phobius"/>
    </source>
</evidence>
<keyword evidence="3" id="KW-1185">Reference proteome</keyword>
<dbReference type="AlphaFoldDB" id="A0ABD6EV09"/>
<dbReference type="Proteomes" id="UP001608902">
    <property type="component" value="Unassembled WGS sequence"/>
</dbReference>
<name>A0ABD6EV09_9BILA</name>
<protein>
    <submittedName>
        <fullName evidence="2">Uncharacterized protein</fullName>
    </submittedName>
</protein>
<gene>
    <name evidence="2" type="ORF">AB6A40_008005</name>
</gene>
<feature type="transmembrane region" description="Helical" evidence="1">
    <location>
        <begin position="32"/>
        <end position="60"/>
    </location>
</feature>